<feature type="domain" description="CCHC-type" evidence="2">
    <location>
        <begin position="50"/>
        <end position="65"/>
    </location>
</feature>
<keyword evidence="4" id="KW-1185">Reference proteome</keyword>
<dbReference type="Gene3D" id="4.10.60.10">
    <property type="entry name" value="Zinc finger, CCHC-type"/>
    <property type="match status" value="1"/>
</dbReference>
<proteinExistence type="predicted"/>
<gene>
    <name evidence="3" type="ORF">KK1_001169</name>
</gene>
<dbReference type="Gramene" id="C.cajan_01140.t">
    <property type="protein sequence ID" value="C.cajan_01140.t.cds1"/>
    <property type="gene ID" value="C.cajan_01140"/>
</dbReference>
<evidence type="ECO:0000259" key="2">
    <source>
        <dbReference type="PROSITE" id="PS50158"/>
    </source>
</evidence>
<sequence>MKVDLTTFNITQGRFAWVCIEISLDEPVAGRLWFRNVWFKIEYEGLHLLCSECGRYGHLARDCPN</sequence>
<dbReference type="PANTHER" id="PTHR31286">
    <property type="entry name" value="GLYCINE-RICH CELL WALL STRUCTURAL PROTEIN 1.8-LIKE"/>
    <property type="match status" value="1"/>
</dbReference>
<organism evidence="3 4">
    <name type="scientific">Cajanus cajan</name>
    <name type="common">Pigeon pea</name>
    <name type="synonym">Cajanus indicus</name>
    <dbReference type="NCBI Taxonomy" id="3821"/>
    <lineage>
        <taxon>Eukaryota</taxon>
        <taxon>Viridiplantae</taxon>
        <taxon>Streptophyta</taxon>
        <taxon>Embryophyta</taxon>
        <taxon>Tracheophyta</taxon>
        <taxon>Spermatophyta</taxon>
        <taxon>Magnoliopsida</taxon>
        <taxon>eudicotyledons</taxon>
        <taxon>Gunneridae</taxon>
        <taxon>Pentapetalae</taxon>
        <taxon>rosids</taxon>
        <taxon>fabids</taxon>
        <taxon>Fabales</taxon>
        <taxon>Fabaceae</taxon>
        <taxon>Papilionoideae</taxon>
        <taxon>50 kb inversion clade</taxon>
        <taxon>NPAAA clade</taxon>
        <taxon>indigoferoid/millettioid clade</taxon>
        <taxon>Phaseoleae</taxon>
        <taxon>Cajanus</taxon>
    </lineage>
</organism>
<dbReference type="PROSITE" id="PS50158">
    <property type="entry name" value="ZF_CCHC"/>
    <property type="match status" value="1"/>
</dbReference>
<keyword evidence="1" id="KW-0479">Metal-binding</keyword>
<reference evidence="3 4" key="1">
    <citation type="journal article" date="2012" name="Nat. Biotechnol.">
        <title>Draft genome sequence of pigeonpea (Cajanus cajan), an orphan legume crop of resource-poor farmers.</title>
        <authorList>
            <person name="Varshney R.K."/>
            <person name="Chen W."/>
            <person name="Li Y."/>
            <person name="Bharti A.K."/>
            <person name="Saxena R.K."/>
            <person name="Schlueter J.A."/>
            <person name="Donoghue M.T."/>
            <person name="Azam S."/>
            <person name="Fan G."/>
            <person name="Whaley A.M."/>
            <person name="Farmer A.D."/>
            <person name="Sheridan J."/>
            <person name="Iwata A."/>
            <person name="Tuteja R."/>
            <person name="Penmetsa R.V."/>
            <person name="Wu W."/>
            <person name="Upadhyaya H.D."/>
            <person name="Yang S.P."/>
            <person name="Shah T."/>
            <person name="Saxena K.B."/>
            <person name="Michael T."/>
            <person name="McCombie W.R."/>
            <person name="Yang B."/>
            <person name="Zhang G."/>
            <person name="Yang H."/>
            <person name="Wang J."/>
            <person name="Spillane C."/>
            <person name="Cook D.R."/>
            <person name="May G.D."/>
            <person name="Xu X."/>
            <person name="Jackson S.A."/>
        </authorList>
    </citation>
    <scope>NUCLEOTIDE SEQUENCE [LARGE SCALE GENOMIC DNA]</scope>
    <source>
        <strain evidence="4">cv. Asha</strain>
    </source>
</reference>
<dbReference type="AlphaFoldDB" id="A0A151SJK8"/>
<dbReference type="EMBL" id="CM003613">
    <property type="protein sequence ID" value="KYP54968.1"/>
    <property type="molecule type" value="Genomic_DNA"/>
</dbReference>
<dbReference type="InterPro" id="IPR040256">
    <property type="entry name" value="At4g02000-like"/>
</dbReference>
<dbReference type="PANTHER" id="PTHR31286:SF171">
    <property type="entry name" value="CCHC-TYPE DOMAIN-CONTAINING PROTEIN"/>
    <property type="match status" value="1"/>
</dbReference>
<accession>A0A151SJK8</accession>
<dbReference type="SUPFAM" id="SSF57756">
    <property type="entry name" value="Retrovirus zinc finger-like domains"/>
    <property type="match status" value="1"/>
</dbReference>
<evidence type="ECO:0000256" key="1">
    <source>
        <dbReference type="PROSITE-ProRule" id="PRU00047"/>
    </source>
</evidence>
<name>A0A151SJK8_CAJCA</name>
<dbReference type="GO" id="GO:0003676">
    <property type="term" value="F:nucleic acid binding"/>
    <property type="evidence" value="ECO:0007669"/>
    <property type="project" value="InterPro"/>
</dbReference>
<dbReference type="SMART" id="SM00343">
    <property type="entry name" value="ZnF_C2HC"/>
    <property type="match status" value="1"/>
</dbReference>
<dbReference type="InterPro" id="IPR001878">
    <property type="entry name" value="Znf_CCHC"/>
</dbReference>
<dbReference type="Pfam" id="PF00098">
    <property type="entry name" value="zf-CCHC"/>
    <property type="match status" value="1"/>
</dbReference>
<dbReference type="Proteomes" id="UP000075243">
    <property type="component" value="Chromosome 11"/>
</dbReference>
<evidence type="ECO:0000313" key="3">
    <source>
        <dbReference type="EMBL" id="KYP54968.1"/>
    </source>
</evidence>
<protein>
    <recommendedName>
        <fullName evidence="2">CCHC-type domain-containing protein</fullName>
    </recommendedName>
</protein>
<keyword evidence="1" id="KW-0863">Zinc-finger</keyword>
<keyword evidence="1" id="KW-0862">Zinc</keyword>
<dbReference type="OMA" id="WVCIEIS"/>
<dbReference type="InterPro" id="IPR036875">
    <property type="entry name" value="Znf_CCHC_sf"/>
</dbReference>
<evidence type="ECO:0000313" key="4">
    <source>
        <dbReference type="Proteomes" id="UP000075243"/>
    </source>
</evidence>
<dbReference type="GO" id="GO:0008270">
    <property type="term" value="F:zinc ion binding"/>
    <property type="evidence" value="ECO:0007669"/>
    <property type="project" value="UniProtKB-KW"/>
</dbReference>